<dbReference type="SMART" id="SM00347">
    <property type="entry name" value="HTH_MARR"/>
    <property type="match status" value="1"/>
</dbReference>
<feature type="domain" description="HTH marR-type" evidence="1">
    <location>
        <begin position="11"/>
        <end position="143"/>
    </location>
</feature>
<proteinExistence type="predicted"/>
<dbReference type="RefSeq" id="WP_343892503.1">
    <property type="nucleotide sequence ID" value="NZ_BAAAEH010000060.1"/>
</dbReference>
<dbReference type="Proteomes" id="UP001419910">
    <property type="component" value="Unassembled WGS sequence"/>
</dbReference>
<evidence type="ECO:0000259" key="1">
    <source>
        <dbReference type="PROSITE" id="PS50995"/>
    </source>
</evidence>
<name>A0ABU9Y6T1_9SPHN</name>
<dbReference type="PANTHER" id="PTHR33164">
    <property type="entry name" value="TRANSCRIPTIONAL REGULATOR, MARR FAMILY"/>
    <property type="match status" value="1"/>
</dbReference>
<evidence type="ECO:0000313" key="2">
    <source>
        <dbReference type="EMBL" id="MEN2791506.1"/>
    </source>
</evidence>
<reference evidence="2 3" key="1">
    <citation type="submission" date="2024-05" db="EMBL/GenBank/DDBJ databases">
        <authorList>
            <person name="Liu Q."/>
            <person name="Xin Y.-H."/>
        </authorList>
    </citation>
    <scope>NUCLEOTIDE SEQUENCE [LARGE SCALE GENOMIC DNA]</scope>
    <source>
        <strain evidence="2 3">CGMCC 1.10181</strain>
    </source>
</reference>
<dbReference type="PANTHER" id="PTHR33164:SF43">
    <property type="entry name" value="HTH-TYPE TRANSCRIPTIONAL REPRESSOR YETL"/>
    <property type="match status" value="1"/>
</dbReference>
<organism evidence="2 3">
    <name type="scientific">Sphingomonas oligophenolica</name>
    <dbReference type="NCBI Taxonomy" id="301154"/>
    <lineage>
        <taxon>Bacteria</taxon>
        <taxon>Pseudomonadati</taxon>
        <taxon>Pseudomonadota</taxon>
        <taxon>Alphaproteobacteria</taxon>
        <taxon>Sphingomonadales</taxon>
        <taxon>Sphingomonadaceae</taxon>
        <taxon>Sphingomonas</taxon>
    </lineage>
</organism>
<dbReference type="Pfam" id="PF01047">
    <property type="entry name" value="MarR"/>
    <property type="match status" value="1"/>
</dbReference>
<dbReference type="EMBL" id="JBDIME010000018">
    <property type="protein sequence ID" value="MEN2791506.1"/>
    <property type="molecule type" value="Genomic_DNA"/>
</dbReference>
<dbReference type="PROSITE" id="PS50995">
    <property type="entry name" value="HTH_MARR_2"/>
    <property type="match status" value="1"/>
</dbReference>
<dbReference type="InterPro" id="IPR036390">
    <property type="entry name" value="WH_DNA-bd_sf"/>
</dbReference>
<dbReference type="PRINTS" id="PR00598">
    <property type="entry name" value="HTHMARR"/>
</dbReference>
<dbReference type="InterPro" id="IPR039422">
    <property type="entry name" value="MarR/SlyA-like"/>
</dbReference>
<accession>A0ABU9Y6T1</accession>
<sequence>MAADPDPSPLDAHLGYWLRFVSNHVSHGFTLKLAARDVTMAEWVLLRMIYAHDVGAPNRLARDLGMTKGAISKLVDRLVGKGLAAKAQMASDRRHQDVWLTPAGRALVPELAALADAHDAEYFGHLSAAERETLETMLRDIVKRRGLAELPVD</sequence>
<dbReference type="Gene3D" id="1.10.10.10">
    <property type="entry name" value="Winged helix-like DNA-binding domain superfamily/Winged helix DNA-binding domain"/>
    <property type="match status" value="1"/>
</dbReference>
<dbReference type="InterPro" id="IPR000835">
    <property type="entry name" value="HTH_MarR-typ"/>
</dbReference>
<dbReference type="InterPro" id="IPR036388">
    <property type="entry name" value="WH-like_DNA-bd_sf"/>
</dbReference>
<comment type="caution">
    <text evidence="2">The sequence shown here is derived from an EMBL/GenBank/DDBJ whole genome shotgun (WGS) entry which is preliminary data.</text>
</comment>
<dbReference type="SUPFAM" id="SSF46785">
    <property type="entry name" value="Winged helix' DNA-binding domain"/>
    <property type="match status" value="1"/>
</dbReference>
<gene>
    <name evidence="2" type="ORF">ABC974_17860</name>
</gene>
<evidence type="ECO:0000313" key="3">
    <source>
        <dbReference type="Proteomes" id="UP001419910"/>
    </source>
</evidence>
<keyword evidence="3" id="KW-1185">Reference proteome</keyword>
<protein>
    <submittedName>
        <fullName evidence="2">MarR family winged helix-turn-helix transcriptional regulator</fullName>
    </submittedName>
</protein>